<dbReference type="RefSeq" id="WP_163152702.1">
    <property type="nucleotide sequence ID" value="NZ_VKHP01000024.1"/>
</dbReference>
<comment type="caution">
    <text evidence="1">The sequence shown here is derived from an EMBL/GenBank/DDBJ whole genome shotgun (WGS) entry which is preliminary data.</text>
</comment>
<proteinExistence type="predicted"/>
<accession>A0A6P1BCG2</accession>
<evidence type="ECO:0000313" key="2">
    <source>
        <dbReference type="Proteomes" id="UP000468531"/>
    </source>
</evidence>
<reference evidence="1 2" key="1">
    <citation type="journal article" date="2020" name="Arch. Microbiol.">
        <title>Bradyrhizobium uaiense sp. nov., a new highly efficient cowpea symbiont.</title>
        <authorList>
            <person name="Cabral Michel D."/>
            <person name="Azarias Guimaraes A."/>
            <person name="Martins da Costa E."/>
            <person name="Soares de Carvalho T."/>
            <person name="Balsanelli E."/>
            <person name="Willems A."/>
            <person name="Maltempi de Souza E."/>
            <person name="de Souza Moreira F.M."/>
        </authorList>
    </citation>
    <scope>NUCLEOTIDE SEQUENCE [LARGE SCALE GENOMIC DNA]</scope>
    <source>
        <strain evidence="1 2">UFLA 03-164</strain>
    </source>
</reference>
<name>A0A6P1BCG2_9BRAD</name>
<organism evidence="1 2">
    <name type="scientific">Bradyrhizobium uaiense</name>
    <dbReference type="NCBI Taxonomy" id="2594946"/>
    <lineage>
        <taxon>Bacteria</taxon>
        <taxon>Pseudomonadati</taxon>
        <taxon>Pseudomonadota</taxon>
        <taxon>Alphaproteobacteria</taxon>
        <taxon>Hyphomicrobiales</taxon>
        <taxon>Nitrobacteraceae</taxon>
        <taxon>Bradyrhizobium</taxon>
    </lineage>
</organism>
<keyword evidence="2" id="KW-1185">Reference proteome</keyword>
<evidence type="ECO:0000313" key="1">
    <source>
        <dbReference type="EMBL" id="NEU95973.1"/>
    </source>
</evidence>
<dbReference type="AlphaFoldDB" id="A0A6P1BCG2"/>
<gene>
    <name evidence="1" type="ORF">FNJ47_09055</name>
</gene>
<dbReference type="EMBL" id="VKHP01000024">
    <property type="protein sequence ID" value="NEU95973.1"/>
    <property type="molecule type" value="Genomic_DNA"/>
</dbReference>
<sequence length="154" mass="17818">MSIFSEIIDQWVIAETAFSDIESRAFANDDEPLFDNASEMRKRNDQAYFLYLFTRFEAAVNEAVVIVRGNRTLPSIPWPERRMWETMNNREIKNVAFLTRVEILMDKSSSDYATVKSYYDGRNKVAHGGVWDEQFVIPSIASTMETLMHGFPTT</sequence>
<dbReference type="Proteomes" id="UP000468531">
    <property type="component" value="Unassembled WGS sequence"/>
</dbReference>
<protein>
    <recommendedName>
        <fullName evidence="3">Apea-like HEPN domain-containing protein</fullName>
    </recommendedName>
</protein>
<evidence type="ECO:0008006" key="3">
    <source>
        <dbReference type="Google" id="ProtNLM"/>
    </source>
</evidence>